<dbReference type="Pfam" id="PF00149">
    <property type="entry name" value="Metallophos"/>
    <property type="match status" value="1"/>
</dbReference>
<dbReference type="PANTHER" id="PTHR42850:SF11">
    <property type="entry name" value="BIS(5'-NUCLEOSYL)-TETRAPHOSPHATASE [SYMMETRICAL]"/>
    <property type="match status" value="1"/>
</dbReference>
<evidence type="ECO:0000313" key="3">
    <source>
        <dbReference type="Proteomes" id="UP000385207"/>
    </source>
</evidence>
<dbReference type="GO" id="GO:0016791">
    <property type="term" value="F:phosphatase activity"/>
    <property type="evidence" value="ECO:0007669"/>
    <property type="project" value="TreeGrafter"/>
</dbReference>
<dbReference type="InterPro" id="IPR050126">
    <property type="entry name" value="Ap4A_hydrolase"/>
</dbReference>
<gene>
    <name evidence="2" type="primary">apaH_1</name>
    <name evidence="2" type="ORF">PS862_00287</name>
</gene>
<dbReference type="GO" id="GO:0008803">
    <property type="term" value="F:bis(5'-nucleosyl)-tetraphosphatase (symmetrical) activity"/>
    <property type="evidence" value="ECO:0007669"/>
    <property type="project" value="UniProtKB-EC"/>
</dbReference>
<dbReference type="EC" id="3.6.1.41" evidence="2"/>
<accession>A0A5E6Q701</accession>
<dbReference type="EMBL" id="CABVII010000001">
    <property type="protein sequence ID" value="VVO50511.1"/>
    <property type="molecule type" value="Genomic_DNA"/>
</dbReference>
<dbReference type="PROSITE" id="PS00125">
    <property type="entry name" value="SER_THR_PHOSPHATASE"/>
    <property type="match status" value="1"/>
</dbReference>
<dbReference type="PANTHER" id="PTHR42850">
    <property type="entry name" value="METALLOPHOSPHOESTERASE"/>
    <property type="match status" value="1"/>
</dbReference>
<evidence type="ECO:0000259" key="1">
    <source>
        <dbReference type="PROSITE" id="PS00125"/>
    </source>
</evidence>
<dbReference type="InterPro" id="IPR029052">
    <property type="entry name" value="Metallo-depent_PP-like"/>
</dbReference>
<name>A0A5E6Q701_PSEFL</name>
<evidence type="ECO:0000313" key="2">
    <source>
        <dbReference type="EMBL" id="VVO50511.1"/>
    </source>
</evidence>
<sequence>MFASKTGTDTVPVNHHFPAWTQRTTSPPVCGGQGIPMFETREVQRFAANPAGRDLAVGDIHGHFTRLQAALEAAGFNPSIDRLFSVGDLVDRGPQSLDVDEWLLRKPWFHAVRGNHEQMTVDSHAAGRTSAERGLHFINGGAWFYGLSGGEQAYYAGILADLPLVMEVETTQGLIGIVHADVPRGSWGQMTHSLSGSAMEAEQTATTLQWSRRRITDSDPGGVSGVRAVVVGHTPLPQPVILGNVYHIDTGGWLPERGHFTLLNLQTLEFIPATPPGQSRHW</sequence>
<organism evidence="2 3">
    <name type="scientific">Pseudomonas fluorescens</name>
    <dbReference type="NCBI Taxonomy" id="294"/>
    <lineage>
        <taxon>Bacteria</taxon>
        <taxon>Pseudomonadati</taxon>
        <taxon>Pseudomonadota</taxon>
        <taxon>Gammaproteobacteria</taxon>
        <taxon>Pseudomonadales</taxon>
        <taxon>Pseudomonadaceae</taxon>
        <taxon>Pseudomonas</taxon>
    </lineage>
</organism>
<dbReference type="Gene3D" id="3.60.21.10">
    <property type="match status" value="1"/>
</dbReference>
<dbReference type="SUPFAM" id="SSF56300">
    <property type="entry name" value="Metallo-dependent phosphatases"/>
    <property type="match status" value="1"/>
</dbReference>
<dbReference type="InterPro" id="IPR006186">
    <property type="entry name" value="Ser/Thr-sp_prot-phosphatase"/>
</dbReference>
<dbReference type="InterPro" id="IPR004843">
    <property type="entry name" value="Calcineurin-like_PHP"/>
</dbReference>
<dbReference type="GO" id="GO:0110154">
    <property type="term" value="P:RNA decapping"/>
    <property type="evidence" value="ECO:0007669"/>
    <property type="project" value="TreeGrafter"/>
</dbReference>
<dbReference type="AlphaFoldDB" id="A0A5E6Q701"/>
<dbReference type="GO" id="GO:0005737">
    <property type="term" value="C:cytoplasm"/>
    <property type="evidence" value="ECO:0007669"/>
    <property type="project" value="TreeGrafter"/>
</dbReference>
<protein>
    <submittedName>
        <fullName evidence="2">Bis(5'-nucleosyl)-tetraphosphatase, symmetrical</fullName>
        <ecNumber evidence="2">3.6.1.41</ecNumber>
    </submittedName>
</protein>
<proteinExistence type="predicted"/>
<feature type="domain" description="Serine/threonine specific protein phosphatases" evidence="1">
    <location>
        <begin position="112"/>
        <end position="117"/>
    </location>
</feature>
<keyword evidence="2" id="KW-0378">Hydrolase</keyword>
<reference evidence="2 3" key="1">
    <citation type="submission" date="2019-09" db="EMBL/GenBank/DDBJ databases">
        <authorList>
            <person name="Chandra G."/>
            <person name="Truman W A."/>
        </authorList>
    </citation>
    <scope>NUCLEOTIDE SEQUENCE [LARGE SCALE GENOMIC DNA]</scope>
    <source>
        <strain evidence="2">PS862</strain>
    </source>
</reference>
<dbReference type="Proteomes" id="UP000385207">
    <property type="component" value="Unassembled WGS sequence"/>
</dbReference>